<accession>A0A7S8BDF4</accession>
<feature type="domain" description="Core Histone H2A/H2B/H3" evidence="2">
    <location>
        <begin position="49"/>
        <end position="143"/>
    </location>
</feature>
<dbReference type="GO" id="GO:0046982">
    <property type="term" value="F:protein heterodimerization activity"/>
    <property type="evidence" value="ECO:0007669"/>
    <property type="project" value="InterPro"/>
</dbReference>
<feature type="region of interest" description="Disordered" evidence="1">
    <location>
        <begin position="1"/>
        <end position="63"/>
    </location>
</feature>
<dbReference type="PRINTS" id="PR00622">
    <property type="entry name" value="HISTONEH3"/>
</dbReference>
<evidence type="ECO:0000256" key="1">
    <source>
        <dbReference type="SAM" id="MobiDB-lite"/>
    </source>
</evidence>
<evidence type="ECO:0000259" key="2">
    <source>
        <dbReference type="Pfam" id="PF00125"/>
    </source>
</evidence>
<dbReference type="InterPro" id="IPR009072">
    <property type="entry name" value="Histone-fold"/>
</dbReference>
<name>A0A7S8BDF4_9VIRU</name>
<dbReference type="Gene3D" id="1.10.20.10">
    <property type="entry name" value="Histone, subunit A"/>
    <property type="match status" value="2"/>
</dbReference>
<dbReference type="InterPro" id="IPR007125">
    <property type="entry name" value="H2A/H2B/H3"/>
</dbReference>
<keyword evidence="4" id="KW-1185">Reference proteome</keyword>
<dbReference type="EMBL" id="MW018138">
    <property type="protein sequence ID" value="QPB44421.1"/>
    <property type="molecule type" value="Genomic_DNA"/>
</dbReference>
<reference evidence="3 4" key="1">
    <citation type="submission" date="2020-09" db="EMBL/GenBank/DDBJ databases">
        <authorList>
            <person name="Zhang R."/>
            <person name="Garcia K."/>
            <person name="Ogata H."/>
        </authorList>
    </citation>
    <scope>NUCLEOTIDE SEQUENCE [LARGE SCALE GENOMIC DNA]</scope>
    <source>
        <strain evidence="4">stheno</strain>
    </source>
</reference>
<sequence>MPKERAIKKSKKPAAASAAKKKSASKSPAKKAGLGVKKPHRFRPGTTAKRLAKKEQKLSSTKTTVRRAPFGRIVRAIAARSASQISGASGKTIDLLAMRFSADAVDMLQQGVEQYMLGLMKSAALAATQAKRTTLMGKDITLIRTANHEIIDEADDAKLAAASSGNALRRVASKKAAGASRRSGVTKSLAEEIGKSAVKKTALRVNALRLNESVYSAFHQVMLGKLSKAVGIAMAAAVHAGRQTIQTKDARLGLKLAGIKLLA</sequence>
<dbReference type="GO" id="GO:0030527">
    <property type="term" value="F:structural constituent of chromatin"/>
    <property type="evidence" value="ECO:0007669"/>
    <property type="project" value="InterPro"/>
</dbReference>
<dbReference type="Proteomes" id="UP001162098">
    <property type="component" value="Segment"/>
</dbReference>
<dbReference type="InterPro" id="IPR000164">
    <property type="entry name" value="Histone_H3/CENP-A"/>
</dbReference>
<evidence type="ECO:0000313" key="3">
    <source>
        <dbReference type="EMBL" id="QPB44421.1"/>
    </source>
</evidence>
<protein>
    <submittedName>
        <fullName evidence="3">Fused protein of histone H3 and histone H4</fullName>
    </submittedName>
</protein>
<dbReference type="SMART" id="SM00428">
    <property type="entry name" value="H3"/>
    <property type="match status" value="1"/>
</dbReference>
<dbReference type="Pfam" id="PF00125">
    <property type="entry name" value="Histone"/>
    <property type="match status" value="1"/>
</dbReference>
<dbReference type="GO" id="GO:0003677">
    <property type="term" value="F:DNA binding"/>
    <property type="evidence" value="ECO:0007669"/>
    <property type="project" value="InterPro"/>
</dbReference>
<dbReference type="SUPFAM" id="SSF47113">
    <property type="entry name" value="Histone-fold"/>
    <property type="match status" value="2"/>
</dbReference>
<dbReference type="PANTHER" id="PTHR11426">
    <property type="entry name" value="HISTONE H3"/>
    <property type="match status" value="1"/>
</dbReference>
<proteinExistence type="predicted"/>
<evidence type="ECO:0000313" key="4">
    <source>
        <dbReference type="Proteomes" id="UP001162098"/>
    </source>
</evidence>
<organism evidence="3 4">
    <name type="scientific">Medusavirus stheno T3</name>
    <dbReference type="NCBI Taxonomy" id="3069717"/>
    <lineage>
        <taxon>Viruses</taxon>
        <taxon>Varidnaviria</taxon>
        <taxon>Bamfordvirae</taxon>
        <taxon>Nucleocytoviricota</taxon>
        <taxon>Megaviricetes</taxon>
        <taxon>Mamonoviridae</taxon>
        <taxon>Medusavirus</taxon>
        <taxon>Medusavirus sthenus</taxon>
    </lineage>
</organism>
<dbReference type="KEGG" id="vg:80543617"/>